<gene>
    <name evidence="2" type="ORF">GS18_0209415</name>
</gene>
<dbReference type="Proteomes" id="UP000028549">
    <property type="component" value="Unassembled WGS sequence"/>
</dbReference>
<evidence type="ECO:0000256" key="1">
    <source>
        <dbReference type="ARBA" id="ARBA00001947"/>
    </source>
</evidence>
<dbReference type="AlphaFoldDB" id="A0A084H0A8"/>
<dbReference type="Gene3D" id="3.40.50.10320">
    <property type="entry name" value="LmbE-like"/>
    <property type="match status" value="1"/>
</dbReference>
<protein>
    <submittedName>
        <fullName evidence="2">Deacetylase</fullName>
    </submittedName>
</protein>
<sequence length="238" mass="26777">MEKNNLDILAFGAHPDDAEIGMGGTLAKYAEQGYRVGICDLTEAELSSNGTVAVRKKEAQLASDILGLQERIFLDLPDRGLYMNEQYIDKIITVIRQYKPKLVFAPWFQDRHPDHGNCAKLVEEASFSAAVKNVRDSKSQAPHRVNRVYFYMINGFHKPDFVVDVTGTMEKKRLSLKAYESQFIKGESSVDTPLTNGYIESVESRERLFGKEAGVTYAEGFFSRSPLLLDKDLLGEQL</sequence>
<dbReference type="EMBL" id="JNVC02000004">
    <property type="protein sequence ID" value="KEZ53020.1"/>
    <property type="molecule type" value="Genomic_DNA"/>
</dbReference>
<reference evidence="2 3" key="1">
    <citation type="journal article" date="2005" name="Int. J. Syst. Evol. Microbiol.">
        <title>Bacillus cibi sp. nov., isolated from jeotgal, a traditional Korean fermented seafood.</title>
        <authorList>
            <person name="Yoon J.H."/>
            <person name="Lee C.H."/>
            <person name="Oh T.K."/>
        </authorList>
    </citation>
    <scope>NUCLEOTIDE SEQUENCE [LARGE SCALE GENOMIC DNA]</scope>
    <source>
        <strain evidence="2 3">DSM 16189</strain>
    </source>
</reference>
<evidence type="ECO:0000313" key="3">
    <source>
        <dbReference type="Proteomes" id="UP000028549"/>
    </source>
</evidence>
<proteinExistence type="predicted"/>
<comment type="cofactor">
    <cofactor evidence="1">
        <name>Zn(2+)</name>
        <dbReference type="ChEBI" id="CHEBI:29105"/>
    </cofactor>
</comment>
<dbReference type="PANTHER" id="PTHR12993:SF30">
    <property type="entry name" value="N-ACETYL-ALPHA-D-GLUCOSAMINYL L-MALATE DEACETYLASE 1"/>
    <property type="match status" value="1"/>
</dbReference>
<dbReference type="NCBIfam" id="TIGR04001">
    <property type="entry name" value="thiol_BshB1"/>
    <property type="match status" value="1"/>
</dbReference>
<dbReference type="InterPro" id="IPR023842">
    <property type="entry name" value="Bacillithiol_biosynth_BshB1"/>
</dbReference>
<dbReference type="STRING" id="246786.GS18_0209415"/>
<dbReference type="PANTHER" id="PTHR12993">
    <property type="entry name" value="N-ACETYLGLUCOSAMINYL-PHOSPHATIDYLINOSITOL DE-N-ACETYLASE-RELATED"/>
    <property type="match status" value="1"/>
</dbReference>
<accession>A0A084H0A8</accession>
<dbReference type="GO" id="GO:0071793">
    <property type="term" value="P:bacillithiol biosynthetic process"/>
    <property type="evidence" value="ECO:0007669"/>
    <property type="project" value="InterPro"/>
</dbReference>
<organism evidence="2 3">
    <name type="scientific">Metabacillus indicus</name>
    <name type="common">Bacillus indicus</name>
    <dbReference type="NCBI Taxonomy" id="246786"/>
    <lineage>
        <taxon>Bacteria</taxon>
        <taxon>Bacillati</taxon>
        <taxon>Bacillota</taxon>
        <taxon>Bacilli</taxon>
        <taxon>Bacillales</taxon>
        <taxon>Bacillaceae</taxon>
        <taxon>Metabacillus</taxon>
    </lineage>
</organism>
<name>A0A084H0A8_METID</name>
<dbReference type="InterPro" id="IPR003737">
    <property type="entry name" value="GlcNAc_PI_deacetylase-related"/>
</dbReference>
<comment type="caution">
    <text evidence="2">The sequence shown here is derived from an EMBL/GenBank/DDBJ whole genome shotgun (WGS) entry which is preliminary data.</text>
</comment>
<dbReference type="Pfam" id="PF02585">
    <property type="entry name" value="PIG-L"/>
    <property type="match status" value="1"/>
</dbReference>
<dbReference type="GO" id="GO:0016811">
    <property type="term" value="F:hydrolase activity, acting on carbon-nitrogen (but not peptide) bonds, in linear amides"/>
    <property type="evidence" value="ECO:0007669"/>
    <property type="project" value="TreeGrafter"/>
</dbReference>
<evidence type="ECO:0000313" key="2">
    <source>
        <dbReference type="EMBL" id="KEZ53020.1"/>
    </source>
</evidence>
<dbReference type="OrthoDB" id="9778719at2"/>
<dbReference type="InterPro" id="IPR024078">
    <property type="entry name" value="LmbE-like_dom_sf"/>
</dbReference>
<keyword evidence="3" id="KW-1185">Reference proteome</keyword>
<dbReference type="SUPFAM" id="SSF102588">
    <property type="entry name" value="LmbE-like"/>
    <property type="match status" value="1"/>
</dbReference>
<dbReference type="GO" id="GO:0019213">
    <property type="term" value="F:deacetylase activity"/>
    <property type="evidence" value="ECO:0007669"/>
    <property type="project" value="InterPro"/>
</dbReference>